<dbReference type="Proteomes" id="UP000247702">
    <property type="component" value="Unassembled WGS sequence"/>
</dbReference>
<protein>
    <submittedName>
        <fullName evidence="2">Uncharacterized protein</fullName>
    </submittedName>
</protein>
<feature type="compositionally biased region" description="Basic and acidic residues" evidence="1">
    <location>
        <begin position="116"/>
        <end position="137"/>
    </location>
</feature>
<feature type="region of interest" description="Disordered" evidence="1">
    <location>
        <begin position="116"/>
        <end position="163"/>
    </location>
</feature>
<comment type="caution">
    <text evidence="2">The sequence shown here is derived from an EMBL/GenBank/DDBJ whole genome shotgun (WGS) entry which is preliminary data.</text>
</comment>
<gene>
    <name evidence="2" type="ORF">RclHR1_00800013</name>
</gene>
<evidence type="ECO:0000313" key="2">
    <source>
        <dbReference type="EMBL" id="GBC08286.1"/>
    </source>
</evidence>
<organism evidence="2 3">
    <name type="scientific">Rhizophagus clarus</name>
    <dbReference type="NCBI Taxonomy" id="94130"/>
    <lineage>
        <taxon>Eukaryota</taxon>
        <taxon>Fungi</taxon>
        <taxon>Fungi incertae sedis</taxon>
        <taxon>Mucoromycota</taxon>
        <taxon>Glomeromycotina</taxon>
        <taxon>Glomeromycetes</taxon>
        <taxon>Glomerales</taxon>
        <taxon>Glomeraceae</taxon>
        <taxon>Rhizophagus</taxon>
    </lineage>
</organism>
<reference evidence="2 3" key="1">
    <citation type="submission" date="2017-11" db="EMBL/GenBank/DDBJ databases">
        <title>The genome of Rhizophagus clarus HR1 reveals common genetic basis of auxotrophy among arbuscular mycorrhizal fungi.</title>
        <authorList>
            <person name="Kobayashi Y."/>
        </authorList>
    </citation>
    <scope>NUCLEOTIDE SEQUENCE [LARGE SCALE GENOMIC DNA]</scope>
    <source>
        <strain evidence="2 3">HR1</strain>
    </source>
</reference>
<feature type="region of interest" description="Disordered" evidence="1">
    <location>
        <begin position="69"/>
        <end position="102"/>
    </location>
</feature>
<name>A0A2Z6RZD7_9GLOM</name>
<evidence type="ECO:0000256" key="1">
    <source>
        <dbReference type="SAM" id="MobiDB-lite"/>
    </source>
</evidence>
<dbReference type="EMBL" id="BEXD01004204">
    <property type="protein sequence ID" value="GBC08286.1"/>
    <property type="molecule type" value="Genomic_DNA"/>
</dbReference>
<feature type="compositionally biased region" description="Basic residues" evidence="1">
    <location>
        <begin position="70"/>
        <end position="84"/>
    </location>
</feature>
<evidence type="ECO:0000313" key="3">
    <source>
        <dbReference type="Proteomes" id="UP000247702"/>
    </source>
</evidence>
<feature type="compositionally biased region" description="Polar residues" evidence="1">
    <location>
        <begin position="146"/>
        <end position="163"/>
    </location>
</feature>
<proteinExistence type="predicted"/>
<dbReference type="AlphaFoldDB" id="A0A2Z6RZD7"/>
<sequence length="163" mass="18685">MIKISESYKSSVNWTEYNKWLEEGKPFEEHEEIELFINRGNGSSQGQVSAGTERCSIVEKREPVNGVRSHCSKWKANQKARKKSYYTPPSAGSKTATRNDHEHHVVYLSLKCRQITKDSDNERNDEEKEKNTDEVRSSDNVIDYINKNTPTEENISAQSSAKT</sequence>
<accession>A0A2Z6RZD7</accession>
<keyword evidence="3" id="KW-1185">Reference proteome</keyword>